<evidence type="ECO:0000313" key="5">
    <source>
        <dbReference type="Proteomes" id="UP000318669"/>
    </source>
</evidence>
<gene>
    <name evidence="3" type="ORF">FNW11_13385</name>
    <name evidence="2" type="ORF">FNW12_10790</name>
</gene>
<sequence length="329" mass="36743">MKILITGATGFVGHQLALTLAERGNDINVLVRNPDSVHVPMHKNIRAFTGDITDKQSITAAIKECEQVYHTAALVKIFDKDPSLFHEINVEGTRNMLEKSLETGVKKFVFTSSCSVIGPSLKEPMCEDNSRITSFDNDYDITKFLAENLVADYAHKGLFTVIVSPSKVFGPGIETHPISVNTVIKKFIKGNLTFIPKPGSLTANYCYIDDVVNGHILAMANGTGGEKYILGGENISFLDFFQTVRSLSGTKARLIETHEFFIKTWAALQWIQYKTTNKEPYVTEKGIRQIFCNKIFSSEKAIRQLGYQITPLREGLQETIQFLKNQSHA</sequence>
<dbReference type="RefSeq" id="WP_143388842.1">
    <property type="nucleotide sequence ID" value="NZ_VJZL01000028.1"/>
</dbReference>
<comment type="caution">
    <text evidence="3">The sequence shown here is derived from an EMBL/GenBank/DDBJ whole genome shotgun (WGS) entry which is preliminary data.</text>
</comment>
<organism evidence="3 5">
    <name type="scientific">Flavobacterium gawalongense</name>
    <dbReference type="NCBI Taxonomy" id="2594432"/>
    <lineage>
        <taxon>Bacteria</taxon>
        <taxon>Pseudomonadati</taxon>
        <taxon>Bacteroidota</taxon>
        <taxon>Flavobacteriia</taxon>
        <taxon>Flavobacteriales</taxon>
        <taxon>Flavobacteriaceae</taxon>
        <taxon>Flavobacterium</taxon>
    </lineage>
</organism>
<dbReference type="SUPFAM" id="SSF51735">
    <property type="entry name" value="NAD(P)-binding Rossmann-fold domains"/>
    <property type="match status" value="1"/>
</dbReference>
<evidence type="ECO:0000313" key="2">
    <source>
        <dbReference type="EMBL" id="TRX05343.1"/>
    </source>
</evidence>
<name>A0A553BFL8_9FLAO</name>
<dbReference type="Gene3D" id="3.40.50.720">
    <property type="entry name" value="NAD(P)-binding Rossmann-like Domain"/>
    <property type="match status" value="1"/>
</dbReference>
<feature type="domain" description="NAD-dependent epimerase/dehydratase" evidence="1">
    <location>
        <begin position="3"/>
        <end position="231"/>
    </location>
</feature>
<dbReference type="InterPro" id="IPR051783">
    <property type="entry name" value="NAD(P)-dependent_oxidoreduct"/>
</dbReference>
<dbReference type="InterPro" id="IPR036291">
    <property type="entry name" value="NAD(P)-bd_dom_sf"/>
</dbReference>
<dbReference type="OrthoDB" id="9803111at2"/>
<dbReference type="EMBL" id="VJZN01000017">
    <property type="protein sequence ID" value="TRX05343.1"/>
    <property type="molecule type" value="Genomic_DNA"/>
</dbReference>
<evidence type="ECO:0000313" key="4">
    <source>
        <dbReference type="Proteomes" id="UP000318528"/>
    </source>
</evidence>
<dbReference type="Pfam" id="PF01370">
    <property type="entry name" value="Epimerase"/>
    <property type="match status" value="1"/>
</dbReference>
<protein>
    <submittedName>
        <fullName evidence="3">NAD-dependent epimerase/dehydratase family protein</fullName>
    </submittedName>
</protein>
<evidence type="ECO:0000259" key="1">
    <source>
        <dbReference type="Pfam" id="PF01370"/>
    </source>
</evidence>
<dbReference type="AlphaFoldDB" id="A0A553BFL8"/>
<dbReference type="InterPro" id="IPR001509">
    <property type="entry name" value="Epimerase_deHydtase"/>
</dbReference>
<dbReference type="PANTHER" id="PTHR48079">
    <property type="entry name" value="PROTEIN YEEZ"/>
    <property type="match status" value="1"/>
</dbReference>
<accession>A0A553BFL8</accession>
<evidence type="ECO:0000313" key="3">
    <source>
        <dbReference type="EMBL" id="TRX07012.1"/>
    </source>
</evidence>
<dbReference type="GO" id="GO:0005737">
    <property type="term" value="C:cytoplasm"/>
    <property type="evidence" value="ECO:0007669"/>
    <property type="project" value="TreeGrafter"/>
</dbReference>
<dbReference type="GO" id="GO:0004029">
    <property type="term" value="F:aldehyde dehydrogenase (NAD+) activity"/>
    <property type="evidence" value="ECO:0007669"/>
    <property type="project" value="TreeGrafter"/>
</dbReference>
<dbReference type="Proteomes" id="UP000318669">
    <property type="component" value="Unassembled WGS sequence"/>
</dbReference>
<dbReference type="EMBL" id="VJZL01000028">
    <property type="protein sequence ID" value="TRX07012.1"/>
    <property type="molecule type" value="Genomic_DNA"/>
</dbReference>
<proteinExistence type="predicted"/>
<reference evidence="4 5" key="1">
    <citation type="submission" date="2019-07" db="EMBL/GenBank/DDBJ databases">
        <title>Novel species of Flavobacterium.</title>
        <authorList>
            <person name="Liu Q."/>
            <person name="Xin Y.-H."/>
        </authorList>
    </citation>
    <scope>NUCLEOTIDE SEQUENCE [LARGE SCALE GENOMIC DNA]</scope>
    <source>
        <strain evidence="2 4">GSP39</strain>
        <strain evidence="3 5">GSR22</strain>
    </source>
</reference>
<dbReference type="Proteomes" id="UP000318528">
    <property type="component" value="Unassembled WGS sequence"/>
</dbReference>
<keyword evidence="4" id="KW-1185">Reference proteome</keyword>
<dbReference type="PANTHER" id="PTHR48079:SF6">
    <property type="entry name" value="NAD(P)-BINDING DOMAIN-CONTAINING PROTEIN-RELATED"/>
    <property type="match status" value="1"/>
</dbReference>